<dbReference type="SUPFAM" id="SSF48056">
    <property type="entry name" value="Di-copper centre-containing domain"/>
    <property type="match status" value="1"/>
</dbReference>
<dbReference type="AlphaFoldDB" id="A0AAW2KIN2"/>
<feature type="domain" description="Tyrosinase copper-binding" evidence="11">
    <location>
        <begin position="224"/>
        <end position="241"/>
    </location>
</feature>
<dbReference type="Gene3D" id="1.10.1280.10">
    <property type="entry name" value="Di-copper center containing domain from catechol oxidase"/>
    <property type="match status" value="1"/>
</dbReference>
<evidence type="ECO:0000259" key="12">
    <source>
        <dbReference type="PROSITE" id="PS00498"/>
    </source>
</evidence>
<keyword evidence="3" id="KW-0883">Thioether bond</keyword>
<evidence type="ECO:0000256" key="5">
    <source>
        <dbReference type="ARBA" id="ARBA00023008"/>
    </source>
</evidence>
<feature type="binding site" evidence="7">
    <location>
        <position position="351"/>
    </location>
    <ligand>
        <name>Cu cation</name>
        <dbReference type="ChEBI" id="CHEBI:23378"/>
        <label>B</label>
    </ligand>
</feature>
<comment type="cofactor">
    <cofactor evidence="7">
        <name>Cu(2+)</name>
        <dbReference type="ChEBI" id="CHEBI:29036"/>
    </cofactor>
    <text evidence="7">Binds 2 copper ions per subunit.</text>
</comment>
<dbReference type="PANTHER" id="PTHR11474:SF123">
    <property type="entry name" value="CATECHOL OXIDASE"/>
    <property type="match status" value="1"/>
</dbReference>
<feature type="cross-link" description="2'-(S-cysteinyl)-histidine (Cys-His)" evidence="9">
    <location>
        <begin position="207"/>
        <end position="224"/>
    </location>
</feature>
<dbReference type="PANTHER" id="PTHR11474">
    <property type="entry name" value="TYROSINASE FAMILY MEMBER"/>
    <property type="match status" value="1"/>
</dbReference>
<reference evidence="13" key="2">
    <citation type="journal article" date="2024" name="Plant">
        <title>Genomic evolution and insights into agronomic trait innovations of Sesamum species.</title>
        <authorList>
            <person name="Miao H."/>
            <person name="Wang L."/>
            <person name="Qu L."/>
            <person name="Liu H."/>
            <person name="Sun Y."/>
            <person name="Le M."/>
            <person name="Wang Q."/>
            <person name="Wei S."/>
            <person name="Zheng Y."/>
            <person name="Lin W."/>
            <person name="Duan Y."/>
            <person name="Cao H."/>
            <person name="Xiong S."/>
            <person name="Wang X."/>
            <person name="Wei L."/>
            <person name="Li C."/>
            <person name="Ma Q."/>
            <person name="Ju M."/>
            <person name="Zhao R."/>
            <person name="Li G."/>
            <person name="Mu C."/>
            <person name="Tian Q."/>
            <person name="Mei H."/>
            <person name="Zhang T."/>
            <person name="Gao T."/>
            <person name="Zhang H."/>
        </authorList>
    </citation>
    <scope>NUCLEOTIDE SEQUENCE</scope>
    <source>
        <strain evidence="13">G02</strain>
    </source>
</reference>
<feature type="binding site" evidence="7">
    <location>
        <position position="224"/>
    </location>
    <ligand>
        <name>Cu cation</name>
        <dbReference type="ChEBI" id="CHEBI:23378"/>
        <label>A</label>
    </ligand>
</feature>
<dbReference type="GO" id="GO:0046872">
    <property type="term" value="F:metal ion binding"/>
    <property type="evidence" value="ECO:0007669"/>
    <property type="project" value="UniProtKB-KW"/>
</dbReference>
<dbReference type="EMBL" id="JACGWJ010000028">
    <property type="protein sequence ID" value="KAL0306661.1"/>
    <property type="molecule type" value="Genomic_DNA"/>
</dbReference>
<dbReference type="InterPro" id="IPR016213">
    <property type="entry name" value="Polyphenol_oxidase"/>
</dbReference>
<evidence type="ECO:0000256" key="4">
    <source>
        <dbReference type="ARBA" id="ARBA00023002"/>
    </source>
</evidence>
<feature type="binding site" evidence="7">
    <location>
        <position position="355"/>
    </location>
    <ligand>
        <name>Cu cation</name>
        <dbReference type="ChEBI" id="CHEBI:23378"/>
        <label>B</label>
    </ligand>
</feature>
<evidence type="ECO:0000256" key="8">
    <source>
        <dbReference type="PIRSR" id="PIRSR000290-2"/>
    </source>
</evidence>
<feature type="region of interest" description="Disordered" evidence="10">
    <location>
        <begin position="337"/>
        <end position="362"/>
    </location>
</feature>
<comment type="caution">
    <text evidence="13">The sequence shown here is derived from an EMBL/GenBank/DDBJ whole genome shotgun (WGS) entry which is preliminary data.</text>
</comment>
<accession>A0AAW2KIN2</accession>
<proteinExistence type="inferred from homology"/>
<sequence length="611" mass="69052">MNGNWALSLYKLGTPSKQKPHLKATRHGIFSSSLRHHHLRRPSSSLFPPSLCQAYTFPHTCKAQPPSPGFLRRRPKKNDSVDDTPQGKVDRRNMLLGLGGLYGATNLVSTPGASANPIQPPELDKCGVATNAANQKPVEFSCCPPVTQKIIDYKLPPVFQMKIRPSAHRVSPEYIFKYNLAIDRMKRLPQDDPRNFLQQANIHCAYCNGAYDQPGQGTLDLQVHESWLFFPFHRWYLYFYERILGKLIGDPTFALPFWNWDNPKGMTMPPMFVDPRSALYDEKRNPASLPPAVVDLGNTKVTDPLQLVANNLTIMYSEMIRVNANVYDFMGQPLREGGKPDGAGSSERGSHTSVHIWVGDPRQPTGEDLGNFYSAGRDPLFYCHHANVDRMWTLWQYFLPSNKVPDKRITDPDFLNAAFLFYDENAQLVRVTVKDCLDNLRMGYDFERIDLPWLDYRPPRQTAKAKVLRTSSTAPKASTLFPLNLDKVVRFQVDKTKKGKADELLVLENVTVETTKFLKFDVFINDEDDNATELDKAAYLGTYAQVPHKTPNRTATSTIRMKLTDLYDDMDVEDDDSIVVTLVPRHEGPGVTIGGIKIIEDPEATKTTKSS</sequence>
<dbReference type="PROSITE" id="PS00498">
    <property type="entry name" value="TYROSINASE_2"/>
    <property type="match status" value="1"/>
</dbReference>
<keyword evidence="6 8" id="KW-1015">Disulfide bond</keyword>
<evidence type="ECO:0000256" key="3">
    <source>
        <dbReference type="ARBA" id="ARBA00022784"/>
    </source>
</evidence>
<dbReference type="InterPro" id="IPR022740">
    <property type="entry name" value="Polyphenol_oxidase_C"/>
</dbReference>
<feature type="binding site" evidence="7">
    <location>
        <position position="233"/>
    </location>
    <ligand>
        <name>Cu cation</name>
        <dbReference type="ChEBI" id="CHEBI:23378"/>
        <label>A</label>
    </ligand>
</feature>
<feature type="binding site" evidence="7">
    <location>
        <position position="203"/>
    </location>
    <ligand>
        <name>Cu cation</name>
        <dbReference type="ChEBI" id="CHEBI:23378"/>
        <label>A</label>
    </ligand>
</feature>
<dbReference type="InterPro" id="IPR008922">
    <property type="entry name" value="Di-copper_centre_dom_sf"/>
</dbReference>
<reference evidence="13" key="1">
    <citation type="submission" date="2020-06" db="EMBL/GenBank/DDBJ databases">
        <authorList>
            <person name="Li T."/>
            <person name="Hu X."/>
            <person name="Zhang T."/>
            <person name="Song X."/>
            <person name="Zhang H."/>
            <person name="Dai N."/>
            <person name="Sheng W."/>
            <person name="Hou X."/>
            <person name="Wei L."/>
        </authorList>
    </citation>
    <scope>NUCLEOTIDE SEQUENCE</scope>
    <source>
        <strain evidence="13">G02</strain>
        <tissue evidence="13">Leaf</tissue>
    </source>
</reference>
<feature type="disulfide bond" evidence="8">
    <location>
        <begin position="142"/>
        <end position="204"/>
    </location>
</feature>
<feature type="binding site" evidence="7">
    <location>
        <position position="385"/>
    </location>
    <ligand>
        <name>Cu cation</name>
        <dbReference type="ChEBI" id="CHEBI:23378"/>
        <label>B</label>
    </ligand>
</feature>
<dbReference type="InterPro" id="IPR050316">
    <property type="entry name" value="Tyrosinase/Hemocyanin"/>
</dbReference>
<evidence type="ECO:0000256" key="7">
    <source>
        <dbReference type="PIRSR" id="PIRSR000290-1"/>
    </source>
</evidence>
<organism evidence="13">
    <name type="scientific">Sesamum radiatum</name>
    <name type="common">Black benniseed</name>
    <dbReference type="NCBI Taxonomy" id="300843"/>
    <lineage>
        <taxon>Eukaryota</taxon>
        <taxon>Viridiplantae</taxon>
        <taxon>Streptophyta</taxon>
        <taxon>Embryophyta</taxon>
        <taxon>Tracheophyta</taxon>
        <taxon>Spermatophyta</taxon>
        <taxon>Magnoliopsida</taxon>
        <taxon>eudicotyledons</taxon>
        <taxon>Gunneridae</taxon>
        <taxon>Pentapetalae</taxon>
        <taxon>asterids</taxon>
        <taxon>lamiids</taxon>
        <taxon>Lamiales</taxon>
        <taxon>Pedaliaceae</taxon>
        <taxon>Sesamum</taxon>
    </lineage>
</organism>
<evidence type="ECO:0000256" key="2">
    <source>
        <dbReference type="ARBA" id="ARBA00022723"/>
    </source>
</evidence>
<dbReference type="Pfam" id="PF12143">
    <property type="entry name" value="PPO1_KFDV"/>
    <property type="match status" value="1"/>
</dbReference>
<keyword evidence="5 7" id="KW-0186">Copper</keyword>
<evidence type="ECO:0000256" key="1">
    <source>
        <dbReference type="ARBA" id="ARBA00009928"/>
    </source>
</evidence>
<dbReference type="Pfam" id="PF12142">
    <property type="entry name" value="PPO1_DWL"/>
    <property type="match status" value="1"/>
</dbReference>
<evidence type="ECO:0000256" key="6">
    <source>
        <dbReference type="ARBA" id="ARBA00023157"/>
    </source>
</evidence>
<evidence type="ECO:0000256" key="10">
    <source>
        <dbReference type="SAM" id="MobiDB-lite"/>
    </source>
</evidence>
<dbReference type="PRINTS" id="PR00092">
    <property type="entry name" value="TYROSINASE"/>
</dbReference>
<evidence type="ECO:0000313" key="13">
    <source>
        <dbReference type="EMBL" id="KAL0306661.1"/>
    </source>
</evidence>
<keyword evidence="4" id="KW-0560">Oxidoreductase</keyword>
<dbReference type="PROSITE" id="PS00497">
    <property type="entry name" value="TYROSINASE_1"/>
    <property type="match status" value="1"/>
</dbReference>
<keyword evidence="2 7" id="KW-0479">Metal-binding</keyword>
<dbReference type="Pfam" id="PF00264">
    <property type="entry name" value="Tyrosinase"/>
    <property type="match status" value="1"/>
</dbReference>
<feature type="region of interest" description="Disordered" evidence="10">
    <location>
        <begin position="64"/>
        <end position="90"/>
    </location>
</feature>
<feature type="domain" description="Tyrosinase copper-binding" evidence="12">
    <location>
        <begin position="378"/>
        <end position="389"/>
    </location>
</feature>
<name>A0AAW2KIN2_SESRA</name>
<dbReference type="InterPro" id="IPR002227">
    <property type="entry name" value="Tyrosinase_Cu-bd"/>
</dbReference>
<dbReference type="GO" id="GO:0004097">
    <property type="term" value="F:catechol oxidase activity"/>
    <property type="evidence" value="ECO:0007669"/>
    <property type="project" value="InterPro"/>
</dbReference>
<dbReference type="GO" id="GO:0046148">
    <property type="term" value="P:pigment biosynthetic process"/>
    <property type="evidence" value="ECO:0007669"/>
    <property type="project" value="InterPro"/>
</dbReference>
<evidence type="ECO:0000256" key="9">
    <source>
        <dbReference type="PIRSR" id="PIRSR000290-3"/>
    </source>
</evidence>
<gene>
    <name evidence="13" type="ORF">Sradi_6083400</name>
</gene>
<dbReference type="InterPro" id="IPR022739">
    <property type="entry name" value="Polyphenol_oxidase_cen"/>
</dbReference>
<dbReference type="PIRSF" id="PIRSF000290">
    <property type="entry name" value="PPO_plant"/>
    <property type="match status" value="1"/>
</dbReference>
<comment type="similarity">
    <text evidence="1">Belongs to the tyrosinase family.</text>
</comment>
<protein>
    <submittedName>
        <fullName evidence="13">(+)-larreatricin hydroxylase, chloroplastic</fullName>
    </submittedName>
</protein>
<feature type="disulfide bond" evidence="8">
    <location>
        <begin position="126"/>
        <end position="143"/>
    </location>
</feature>
<evidence type="ECO:0000259" key="11">
    <source>
        <dbReference type="PROSITE" id="PS00497"/>
    </source>
</evidence>